<dbReference type="InterPro" id="IPR056929">
    <property type="entry name" value="Znf_RING-like"/>
</dbReference>
<feature type="compositionally biased region" description="Polar residues" evidence="1">
    <location>
        <begin position="349"/>
        <end position="360"/>
    </location>
</feature>
<feature type="domain" description="RING zinc finger-like" evidence="2">
    <location>
        <begin position="435"/>
        <end position="489"/>
    </location>
</feature>
<feature type="compositionally biased region" description="Basic and acidic residues" evidence="1">
    <location>
        <begin position="227"/>
        <end position="248"/>
    </location>
</feature>
<feature type="compositionally biased region" description="Polar residues" evidence="1">
    <location>
        <begin position="185"/>
        <end position="194"/>
    </location>
</feature>
<feature type="region of interest" description="Disordered" evidence="1">
    <location>
        <begin position="185"/>
        <end position="424"/>
    </location>
</feature>
<feature type="compositionally biased region" description="Low complexity" evidence="1">
    <location>
        <begin position="293"/>
        <end position="312"/>
    </location>
</feature>
<name>A0A0D2EHF8_9EURO</name>
<feature type="compositionally biased region" description="Polar residues" evidence="1">
    <location>
        <begin position="384"/>
        <end position="412"/>
    </location>
</feature>
<evidence type="ECO:0000256" key="1">
    <source>
        <dbReference type="SAM" id="MobiDB-lite"/>
    </source>
</evidence>
<dbReference type="HOGENOM" id="CLU_029950_1_0_1"/>
<feature type="compositionally biased region" description="Pro residues" evidence="1">
    <location>
        <begin position="361"/>
        <end position="376"/>
    </location>
</feature>
<accession>A0A0D2EHF8</accession>
<evidence type="ECO:0000313" key="3">
    <source>
        <dbReference type="EMBL" id="KIW73822.1"/>
    </source>
</evidence>
<dbReference type="AlphaFoldDB" id="A0A0D2EHF8"/>
<feature type="compositionally biased region" description="Polar residues" evidence="1">
    <location>
        <begin position="321"/>
        <end position="331"/>
    </location>
</feature>
<sequence>MPPKPALTGSFLVSTDAENEVVCPLFNQDGSQCRKRCIGEKRYRSMQEHIRRAHPDHYIPKLPATEESFQLMISTPPSQRPQVQPGAAPLPGQRGPFDANDGASLLEQAGAGAGTLTVQPPAAANAAVALTQMHNWDSDFDVFPDSDYKRDAPAGFELPSLRAAFHEDTLPPFQPSRTRELLPSILQSPGSRYSSLPPIQRRGERLQRPRKPSMGQNARKGKHERGKSRDFSAKEFSRRLSVEGRKAMSAEPPTAAWVQGKRWEDLIEAATSATEADDDRDLTPMPQSPNFPPSTSAAATAGTAATTHPTTSLDRRLSAADSISSGANKRSSLPPGFRPFSHHLHGQPGQYNASPLQRTLTPPPPDALGPNDPEPFPSVESLESAGSGQNFHISGSGLPTSASSNENTSPLQYHSRPYQHSQSSSFGSKSEVLEIYCASCGRPWLLKNAFACTECVCGVCSDCVGQIISSPVVTVQPGFAPMRRGCPRCGVMGGKWKRFQLDFR</sequence>
<gene>
    <name evidence="3" type="ORF">PV04_01910</name>
</gene>
<protein>
    <recommendedName>
        <fullName evidence="2">RING zinc finger-like domain-containing protein</fullName>
    </recommendedName>
</protein>
<proteinExistence type="predicted"/>
<organism evidence="3 4">
    <name type="scientific">Phialophora macrospora</name>
    <dbReference type="NCBI Taxonomy" id="1851006"/>
    <lineage>
        <taxon>Eukaryota</taxon>
        <taxon>Fungi</taxon>
        <taxon>Dikarya</taxon>
        <taxon>Ascomycota</taxon>
        <taxon>Pezizomycotina</taxon>
        <taxon>Eurotiomycetes</taxon>
        <taxon>Chaetothyriomycetidae</taxon>
        <taxon>Chaetothyriales</taxon>
        <taxon>Herpotrichiellaceae</taxon>
        <taxon>Phialophora</taxon>
    </lineage>
</organism>
<reference evidence="3 4" key="1">
    <citation type="submission" date="2015-01" db="EMBL/GenBank/DDBJ databases">
        <title>The Genome Sequence of Capronia semiimmersa CBS27337.</title>
        <authorList>
            <consortium name="The Broad Institute Genomics Platform"/>
            <person name="Cuomo C."/>
            <person name="de Hoog S."/>
            <person name="Gorbushina A."/>
            <person name="Stielow B."/>
            <person name="Teixiera M."/>
            <person name="Abouelleil A."/>
            <person name="Chapman S.B."/>
            <person name="Priest M."/>
            <person name="Young S.K."/>
            <person name="Wortman J."/>
            <person name="Nusbaum C."/>
            <person name="Birren B."/>
        </authorList>
    </citation>
    <scope>NUCLEOTIDE SEQUENCE [LARGE SCALE GENOMIC DNA]</scope>
    <source>
        <strain evidence="3 4">CBS 27337</strain>
    </source>
</reference>
<dbReference type="EMBL" id="KN846956">
    <property type="protein sequence ID" value="KIW73822.1"/>
    <property type="molecule type" value="Genomic_DNA"/>
</dbReference>
<dbReference type="STRING" id="5601.A0A0D2EHF8"/>
<keyword evidence="4" id="KW-1185">Reference proteome</keyword>
<dbReference type="Proteomes" id="UP000054266">
    <property type="component" value="Unassembled WGS sequence"/>
</dbReference>
<evidence type="ECO:0000259" key="2">
    <source>
        <dbReference type="Pfam" id="PF25080"/>
    </source>
</evidence>
<evidence type="ECO:0000313" key="4">
    <source>
        <dbReference type="Proteomes" id="UP000054266"/>
    </source>
</evidence>
<dbReference type="Pfam" id="PF25080">
    <property type="entry name" value="zf_RING-like"/>
    <property type="match status" value="1"/>
</dbReference>